<evidence type="ECO:0000313" key="8">
    <source>
        <dbReference type="Proteomes" id="UP001382455"/>
    </source>
</evidence>
<keyword evidence="2 5" id="KW-0547">Nucleotide-binding</keyword>
<keyword evidence="3 5" id="KW-0067">ATP-binding</keyword>
<comment type="subcellular location">
    <subcellularLocation>
        <location evidence="5">Cytoplasm</location>
    </subcellularLocation>
</comment>
<dbReference type="RefSeq" id="WP_336435412.1">
    <property type="nucleotide sequence ID" value="NZ_JBAWKS010000001.1"/>
</dbReference>
<reference evidence="7 8" key="1">
    <citation type="submission" date="2023-12" db="EMBL/GenBank/DDBJ databases">
        <title>Friends and Foes: Symbiotic and Algicidal bacterial influence on Karenia brevis blooms.</title>
        <authorList>
            <person name="Fei C."/>
            <person name="Mohamed A.R."/>
            <person name="Booker A."/>
            <person name="Arshad M."/>
            <person name="Klass S."/>
            <person name="Ahn S."/>
            <person name="Gilbert P.M."/>
            <person name="Heil C.A."/>
            <person name="Martinez J.M."/>
            <person name="Amin S.A."/>
        </authorList>
    </citation>
    <scope>NUCLEOTIDE SEQUENCE [LARGE SCALE GENOMIC DNA]</scope>
    <source>
        <strain evidence="7 8">CE15</strain>
    </source>
</reference>
<comment type="function">
    <text evidence="5">Catalyzes the phosphorylation of the 3'-hydroxyl group of dephosphocoenzyme A to form coenzyme A.</text>
</comment>
<keyword evidence="8" id="KW-1185">Reference proteome</keyword>
<evidence type="ECO:0000256" key="5">
    <source>
        <dbReference type="HAMAP-Rule" id="MF_00376"/>
    </source>
</evidence>
<evidence type="ECO:0000256" key="2">
    <source>
        <dbReference type="ARBA" id="ARBA00022741"/>
    </source>
</evidence>
<dbReference type="PANTHER" id="PTHR10695">
    <property type="entry name" value="DEPHOSPHO-COA KINASE-RELATED"/>
    <property type="match status" value="1"/>
</dbReference>
<protein>
    <recommendedName>
        <fullName evidence="5 6">Dephospho-CoA kinase</fullName>
        <ecNumber evidence="5 6">2.7.1.24</ecNumber>
    </recommendedName>
    <alternativeName>
        <fullName evidence="5">Dephosphocoenzyme A kinase</fullName>
    </alternativeName>
</protein>
<comment type="caution">
    <text evidence="7">The sequence shown here is derived from an EMBL/GenBank/DDBJ whole genome shotgun (WGS) entry which is preliminary data.</text>
</comment>
<keyword evidence="5 7" id="KW-0418">Kinase</keyword>
<organism evidence="7 8">
    <name type="scientific">Pseudoalteromonas spongiae</name>
    <dbReference type="NCBI Taxonomy" id="298657"/>
    <lineage>
        <taxon>Bacteria</taxon>
        <taxon>Pseudomonadati</taxon>
        <taxon>Pseudomonadota</taxon>
        <taxon>Gammaproteobacteria</taxon>
        <taxon>Alteromonadales</taxon>
        <taxon>Pseudoalteromonadaceae</taxon>
        <taxon>Pseudoalteromonas</taxon>
    </lineage>
</organism>
<evidence type="ECO:0000256" key="1">
    <source>
        <dbReference type="ARBA" id="ARBA00009018"/>
    </source>
</evidence>
<keyword evidence="5 7" id="KW-0808">Transferase</keyword>
<comment type="pathway">
    <text evidence="5">Cofactor biosynthesis; coenzyme A biosynthesis; CoA from (R)-pantothenate: step 5/5.</text>
</comment>
<dbReference type="EC" id="2.7.1.24" evidence="5 6"/>
<evidence type="ECO:0000313" key="7">
    <source>
        <dbReference type="EMBL" id="MEI4550102.1"/>
    </source>
</evidence>
<dbReference type="EMBL" id="JBAWKS010000001">
    <property type="protein sequence ID" value="MEI4550102.1"/>
    <property type="molecule type" value="Genomic_DNA"/>
</dbReference>
<proteinExistence type="inferred from homology"/>
<sequence length="197" mass="21858">MPAPVIGLTGGIATGKSTASNYFKKLGITIVDADTIARQVVAPNSFGLEKIKAHFGSQIVLDNGELNRAELRKLIFSNESEKLWLNNLLHPVIRQEILEQLNAANGPYVILDAPLLFENNLDKLCEKTLLVDIPEELQIMRGSERDGVNKQQIKQIIAAQMPRSIKLKKADYVIDNALSLDNTYAQVMAIHQKLSNK</sequence>
<dbReference type="SUPFAM" id="SSF52540">
    <property type="entry name" value="P-loop containing nucleoside triphosphate hydrolases"/>
    <property type="match status" value="1"/>
</dbReference>
<dbReference type="HAMAP" id="MF_00376">
    <property type="entry name" value="Dephospho_CoA_kinase"/>
    <property type="match status" value="1"/>
</dbReference>
<evidence type="ECO:0000256" key="6">
    <source>
        <dbReference type="NCBIfam" id="TIGR00152"/>
    </source>
</evidence>
<dbReference type="Pfam" id="PF01121">
    <property type="entry name" value="CoaE"/>
    <property type="match status" value="1"/>
</dbReference>
<dbReference type="Gene3D" id="3.40.50.300">
    <property type="entry name" value="P-loop containing nucleotide triphosphate hydrolases"/>
    <property type="match status" value="1"/>
</dbReference>
<comment type="catalytic activity">
    <reaction evidence="5">
        <text>3'-dephospho-CoA + ATP = ADP + CoA + H(+)</text>
        <dbReference type="Rhea" id="RHEA:18245"/>
        <dbReference type="ChEBI" id="CHEBI:15378"/>
        <dbReference type="ChEBI" id="CHEBI:30616"/>
        <dbReference type="ChEBI" id="CHEBI:57287"/>
        <dbReference type="ChEBI" id="CHEBI:57328"/>
        <dbReference type="ChEBI" id="CHEBI:456216"/>
        <dbReference type="EC" id="2.7.1.24"/>
    </reaction>
</comment>
<keyword evidence="5" id="KW-0963">Cytoplasm</keyword>
<gene>
    <name evidence="5 7" type="primary">coaE</name>
    <name evidence="7" type="ORF">WAE96_10540</name>
</gene>
<evidence type="ECO:0000256" key="3">
    <source>
        <dbReference type="ARBA" id="ARBA00022840"/>
    </source>
</evidence>
<comment type="similarity">
    <text evidence="1 5">Belongs to the CoaE family.</text>
</comment>
<dbReference type="Proteomes" id="UP001382455">
    <property type="component" value="Unassembled WGS sequence"/>
</dbReference>
<feature type="binding site" evidence="5">
    <location>
        <begin position="13"/>
        <end position="18"/>
    </location>
    <ligand>
        <name>ATP</name>
        <dbReference type="ChEBI" id="CHEBI:30616"/>
    </ligand>
</feature>
<dbReference type="InterPro" id="IPR001977">
    <property type="entry name" value="Depp_CoAkinase"/>
</dbReference>
<dbReference type="PANTHER" id="PTHR10695:SF46">
    <property type="entry name" value="BIFUNCTIONAL COENZYME A SYNTHASE-RELATED"/>
    <property type="match status" value="1"/>
</dbReference>
<accession>A0ABU8ET71</accession>
<dbReference type="InterPro" id="IPR027417">
    <property type="entry name" value="P-loop_NTPase"/>
</dbReference>
<evidence type="ECO:0000256" key="4">
    <source>
        <dbReference type="ARBA" id="ARBA00022993"/>
    </source>
</evidence>
<dbReference type="NCBIfam" id="TIGR00152">
    <property type="entry name" value="dephospho-CoA kinase"/>
    <property type="match status" value="1"/>
</dbReference>
<dbReference type="PROSITE" id="PS51219">
    <property type="entry name" value="DPCK"/>
    <property type="match status" value="1"/>
</dbReference>
<name>A0ABU8ET71_9GAMM</name>
<dbReference type="GO" id="GO:0004140">
    <property type="term" value="F:dephospho-CoA kinase activity"/>
    <property type="evidence" value="ECO:0007669"/>
    <property type="project" value="UniProtKB-EC"/>
</dbReference>
<keyword evidence="4 5" id="KW-0173">Coenzyme A biosynthesis</keyword>
<dbReference type="CDD" id="cd02022">
    <property type="entry name" value="DPCK"/>
    <property type="match status" value="1"/>
</dbReference>